<dbReference type="PRINTS" id="PR00885">
    <property type="entry name" value="BCTERIALGSPH"/>
</dbReference>
<name>A0A1F5AZX2_9BACT</name>
<keyword evidence="2" id="KW-0488">Methylation</keyword>
<evidence type="ECO:0000256" key="3">
    <source>
        <dbReference type="ARBA" id="ARBA00022692"/>
    </source>
</evidence>
<dbReference type="AlphaFoldDB" id="A0A1F5AZX2"/>
<sequence length="176" mass="18011">MISNSTKKGFTLIELLVVIAIIGILSSVVIVSLNNARSKARDSARKSNAQAMTTAFALFASEQSPEHAPTAVDTITTGWTIDATAATVSIPDVTAGSPALLTFLKSIPTDATPNTYTYSNTATDSSFCLGVQLENANSLGTGNQLFICDSGGCGDRTGTVAAGAGGVWVAADCTEN</sequence>
<reference evidence="7 8" key="1">
    <citation type="journal article" date="2016" name="Nat. Commun.">
        <title>Thousands of microbial genomes shed light on interconnected biogeochemical processes in an aquifer system.</title>
        <authorList>
            <person name="Anantharaman K."/>
            <person name="Brown C.T."/>
            <person name="Hug L.A."/>
            <person name="Sharon I."/>
            <person name="Castelle C.J."/>
            <person name="Probst A.J."/>
            <person name="Thomas B.C."/>
            <person name="Singh A."/>
            <person name="Wilkins M.J."/>
            <person name="Karaoz U."/>
            <person name="Brodie E.L."/>
            <person name="Williams K.H."/>
            <person name="Hubbard S.S."/>
            <person name="Banfield J.F."/>
        </authorList>
    </citation>
    <scope>NUCLEOTIDE SEQUENCE [LARGE SCALE GENOMIC DNA]</scope>
</reference>
<comment type="caution">
    <text evidence="7">The sequence shown here is derived from an EMBL/GenBank/DDBJ whole genome shotgun (WGS) entry which is preliminary data.</text>
</comment>
<dbReference type="NCBIfam" id="TIGR02532">
    <property type="entry name" value="IV_pilin_GFxxxE"/>
    <property type="match status" value="1"/>
</dbReference>
<dbReference type="InterPro" id="IPR002416">
    <property type="entry name" value="T2SS_protein-GspH"/>
</dbReference>
<dbReference type="PANTHER" id="PTHR30093:SF44">
    <property type="entry name" value="TYPE II SECRETION SYSTEM CORE PROTEIN G"/>
    <property type="match status" value="1"/>
</dbReference>
<protein>
    <recommendedName>
        <fullName evidence="9">Type II secretion system protein GspG C-terminal domain-containing protein</fullName>
    </recommendedName>
</protein>
<dbReference type="InterPro" id="IPR045584">
    <property type="entry name" value="Pilin-like"/>
</dbReference>
<evidence type="ECO:0008006" key="9">
    <source>
        <dbReference type="Google" id="ProtNLM"/>
    </source>
</evidence>
<evidence type="ECO:0000256" key="6">
    <source>
        <dbReference type="SAM" id="Phobius"/>
    </source>
</evidence>
<keyword evidence="4 6" id="KW-1133">Transmembrane helix</keyword>
<evidence type="ECO:0000313" key="8">
    <source>
        <dbReference type="Proteomes" id="UP000176639"/>
    </source>
</evidence>
<evidence type="ECO:0000256" key="4">
    <source>
        <dbReference type="ARBA" id="ARBA00022989"/>
    </source>
</evidence>
<dbReference type="InterPro" id="IPR012902">
    <property type="entry name" value="N_methyl_site"/>
</dbReference>
<evidence type="ECO:0000313" key="7">
    <source>
        <dbReference type="EMBL" id="OGD23938.1"/>
    </source>
</evidence>
<feature type="transmembrane region" description="Helical" evidence="6">
    <location>
        <begin position="12"/>
        <end position="33"/>
    </location>
</feature>
<proteinExistence type="predicted"/>
<dbReference type="GO" id="GO:0015627">
    <property type="term" value="C:type II protein secretion system complex"/>
    <property type="evidence" value="ECO:0007669"/>
    <property type="project" value="InterPro"/>
</dbReference>
<dbReference type="GO" id="GO:0016020">
    <property type="term" value="C:membrane"/>
    <property type="evidence" value="ECO:0007669"/>
    <property type="project" value="UniProtKB-SubCell"/>
</dbReference>
<accession>A0A1F5AZX2</accession>
<dbReference type="PROSITE" id="PS00409">
    <property type="entry name" value="PROKAR_NTER_METHYL"/>
    <property type="match status" value="1"/>
</dbReference>
<evidence type="ECO:0000256" key="2">
    <source>
        <dbReference type="ARBA" id="ARBA00022481"/>
    </source>
</evidence>
<gene>
    <name evidence="7" type="ORF">A2Z10_02325</name>
</gene>
<dbReference type="GO" id="GO:0015628">
    <property type="term" value="P:protein secretion by the type II secretion system"/>
    <property type="evidence" value="ECO:0007669"/>
    <property type="project" value="InterPro"/>
</dbReference>
<comment type="subcellular location">
    <subcellularLocation>
        <location evidence="1">Membrane</location>
        <topology evidence="1">Single-pass membrane protein</topology>
    </subcellularLocation>
</comment>
<evidence type="ECO:0000256" key="5">
    <source>
        <dbReference type="ARBA" id="ARBA00023136"/>
    </source>
</evidence>
<dbReference type="PANTHER" id="PTHR30093">
    <property type="entry name" value="GENERAL SECRETION PATHWAY PROTEIN G"/>
    <property type="match status" value="1"/>
</dbReference>
<keyword evidence="3 6" id="KW-0812">Transmembrane</keyword>
<dbReference type="Proteomes" id="UP000176639">
    <property type="component" value="Unassembled WGS sequence"/>
</dbReference>
<dbReference type="Pfam" id="PF07963">
    <property type="entry name" value="N_methyl"/>
    <property type="match status" value="1"/>
</dbReference>
<dbReference type="SUPFAM" id="SSF54523">
    <property type="entry name" value="Pili subunits"/>
    <property type="match status" value="1"/>
</dbReference>
<dbReference type="EMBL" id="MEYI01000022">
    <property type="protein sequence ID" value="OGD23938.1"/>
    <property type="molecule type" value="Genomic_DNA"/>
</dbReference>
<dbReference type="Gene3D" id="3.30.700.10">
    <property type="entry name" value="Glycoprotein, Type 4 Pilin"/>
    <property type="match status" value="1"/>
</dbReference>
<keyword evidence="5 6" id="KW-0472">Membrane</keyword>
<organism evidence="7 8">
    <name type="scientific">Candidatus Azambacteria bacterium RBG_16_47_10</name>
    <dbReference type="NCBI Taxonomy" id="1797292"/>
    <lineage>
        <taxon>Bacteria</taxon>
        <taxon>Candidatus Azamiibacteriota</taxon>
    </lineage>
</organism>
<evidence type="ECO:0000256" key="1">
    <source>
        <dbReference type="ARBA" id="ARBA00004167"/>
    </source>
</evidence>